<dbReference type="InterPro" id="IPR002068">
    <property type="entry name" value="A-crystallin/Hsp20_dom"/>
</dbReference>
<proteinExistence type="inferred from homology"/>
<keyword evidence="1" id="KW-0346">Stress response</keyword>
<evidence type="ECO:0000259" key="5">
    <source>
        <dbReference type="PROSITE" id="PS01031"/>
    </source>
</evidence>
<dbReference type="Proteomes" id="UP000326565">
    <property type="component" value="Unassembled WGS sequence"/>
</dbReference>
<comment type="similarity">
    <text evidence="2 3">Belongs to the small heat shock protein (HSP20) family.</text>
</comment>
<dbReference type="CDD" id="cd06464">
    <property type="entry name" value="ACD_sHsps-like"/>
    <property type="match status" value="1"/>
</dbReference>
<keyword evidence="7" id="KW-1185">Reference proteome</keyword>
<protein>
    <submittedName>
        <fullName evidence="6">HSP20-like chaperone</fullName>
    </submittedName>
</protein>
<evidence type="ECO:0000313" key="6">
    <source>
        <dbReference type="EMBL" id="KAB8070685.1"/>
    </source>
</evidence>
<accession>A0A5N5WSF6</accession>
<dbReference type="InterPro" id="IPR008978">
    <property type="entry name" value="HSP20-like_chaperone"/>
</dbReference>
<dbReference type="PROSITE" id="PS01031">
    <property type="entry name" value="SHSP"/>
    <property type="match status" value="1"/>
</dbReference>
<reference evidence="6 7" key="1">
    <citation type="submission" date="2019-04" db="EMBL/GenBank/DDBJ databases">
        <title>Friends and foes A comparative genomics study of 23 Aspergillus species from section Flavi.</title>
        <authorList>
            <consortium name="DOE Joint Genome Institute"/>
            <person name="Kjaerbolling I."/>
            <person name="Vesth T."/>
            <person name="Frisvad J.C."/>
            <person name="Nybo J.L."/>
            <person name="Theobald S."/>
            <person name="Kildgaard S."/>
            <person name="Isbrandt T."/>
            <person name="Kuo A."/>
            <person name="Sato A."/>
            <person name="Lyhne E.K."/>
            <person name="Kogle M.E."/>
            <person name="Wiebenga A."/>
            <person name="Kun R.S."/>
            <person name="Lubbers R.J."/>
            <person name="Makela M.R."/>
            <person name="Barry K."/>
            <person name="Chovatia M."/>
            <person name="Clum A."/>
            <person name="Daum C."/>
            <person name="Haridas S."/>
            <person name="He G."/>
            <person name="LaButti K."/>
            <person name="Lipzen A."/>
            <person name="Mondo S."/>
            <person name="Riley R."/>
            <person name="Salamov A."/>
            <person name="Simmons B.A."/>
            <person name="Magnuson J.K."/>
            <person name="Henrissat B."/>
            <person name="Mortensen U.H."/>
            <person name="Larsen T.O."/>
            <person name="Devries R.P."/>
            <person name="Grigoriev I.V."/>
            <person name="Machida M."/>
            <person name="Baker S.E."/>
            <person name="Andersen M.R."/>
        </authorList>
    </citation>
    <scope>NUCLEOTIDE SEQUENCE [LARGE SCALE GENOMIC DNA]</scope>
    <source>
        <strain evidence="6 7">CBS 151.66</strain>
    </source>
</reference>
<dbReference type="EMBL" id="ML732294">
    <property type="protein sequence ID" value="KAB8070685.1"/>
    <property type="molecule type" value="Genomic_DNA"/>
</dbReference>
<sequence length="199" mass="22607">MAYFPQLPSDFAPLFHLLDDYDSHRSCRPKQRTTPIRTFTPRFDVYEVNQNYYLNGELPGVNQSDIDIEFTDPHTLVIKGRVERSSSNNTISTNDQNETSGETSSMKSFQPTVEDEDEETGASSPSTPAETPKQVTAQEKIKPRHKYWVIERSVGEFHRAFNFSTRLDQDAVKASLKDGILSVIVPKEPAPTLKKIRVE</sequence>
<dbReference type="PANTHER" id="PTHR11527">
    <property type="entry name" value="HEAT-SHOCK PROTEIN 20 FAMILY MEMBER"/>
    <property type="match status" value="1"/>
</dbReference>
<evidence type="ECO:0000256" key="2">
    <source>
        <dbReference type="PROSITE-ProRule" id="PRU00285"/>
    </source>
</evidence>
<evidence type="ECO:0000256" key="4">
    <source>
        <dbReference type="SAM" id="MobiDB-lite"/>
    </source>
</evidence>
<feature type="region of interest" description="Disordered" evidence="4">
    <location>
        <begin position="81"/>
        <end position="140"/>
    </location>
</feature>
<name>A0A5N5WSF6_9EURO</name>
<evidence type="ECO:0000313" key="7">
    <source>
        <dbReference type="Proteomes" id="UP000326565"/>
    </source>
</evidence>
<organism evidence="6 7">
    <name type="scientific">Aspergillus leporis</name>
    <dbReference type="NCBI Taxonomy" id="41062"/>
    <lineage>
        <taxon>Eukaryota</taxon>
        <taxon>Fungi</taxon>
        <taxon>Dikarya</taxon>
        <taxon>Ascomycota</taxon>
        <taxon>Pezizomycotina</taxon>
        <taxon>Eurotiomycetes</taxon>
        <taxon>Eurotiomycetidae</taxon>
        <taxon>Eurotiales</taxon>
        <taxon>Aspergillaceae</taxon>
        <taxon>Aspergillus</taxon>
        <taxon>Aspergillus subgen. Circumdati</taxon>
    </lineage>
</organism>
<feature type="compositionally biased region" description="Polar residues" evidence="4">
    <location>
        <begin position="85"/>
        <end position="111"/>
    </location>
</feature>
<dbReference type="SUPFAM" id="SSF49764">
    <property type="entry name" value="HSP20-like chaperones"/>
    <property type="match status" value="1"/>
</dbReference>
<dbReference type="Pfam" id="PF00011">
    <property type="entry name" value="HSP20"/>
    <property type="match status" value="1"/>
</dbReference>
<feature type="domain" description="SHSP" evidence="5">
    <location>
        <begin position="34"/>
        <end position="199"/>
    </location>
</feature>
<gene>
    <name evidence="6" type="ORF">BDV29DRAFT_160215</name>
</gene>
<evidence type="ECO:0000256" key="3">
    <source>
        <dbReference type="RuleBase" id="RU003616"/>
    </source>
</evidence>
<evidence type="ECO:0000256" key="1">
    <source>
        <dbReference type="ARBA" id="ARBA00023016"/>
    </source>
</evidence>
<dbReference type="InterPro" id="IPR031107">
    <property type="entry name" value="Small_HSP"/>
</dbReference>
<dbReference type="Gene3D" id="2.60.40.790">
    <property type="match status" value="1"/>
</dbReference>
<dbReference type="OrthoDB" id="1431247at2759"/>
<feature type="compositionally biased region" description="Polar residues" evidence="4">
    <location>
        <begin position="121"/>
        <end position="137"/>
    </location>
</feature>
<dbReference type="AlphaFoldDB" id="A0A5N5WSF6"/>